<reference evidence="8 9" key="1">
    <citation type="submission" date="2017-04" db="EMBL/GenBank/DDBJ databases">
        <authorList>
            <person name="Afonso C.L."/>
            <person name="Miller P.J."/>
            <person name="Scott M.A."/>
            <person name="Spackman E."/>
            <person name="Goraichik I."/>
            <person name="Dimitrov K.M."/>
            <person name="Suarez D.L."/>
            <person name="Swayne D.E."/>
        </authorList>
    </citation>
    <scope>NUCLEOTIDE SEQUENCE [LARGE SCALE GENOMIC DNA]</scope>
    <source>
        <strain evidence="8 9">USBA 355</strain>
    </source>
</reference>
<keyword evidence="3" id="KW-1003">Cell membrane</keyword>
<dbReference type="InterPro" id="IPR036259">
    <property type="entry name" value="MFS_trans_sf"/>
</dbReference>
<evidence type="ECO:0000256" key="5">
    <source>
        <dbReference type="ARBA" id="ARBA00022989"/>
    </source>
</evidence>
<dbReference type="RefSeq" id="WP_322111216.1">
    <property type="nucleotide sequence ID" value="NZ_FWZX01000025.1"/>
</dbReference>
<dbReference type="STRING" id="560819.SAMN05428998_12545"/>
<dbReference type="Proteomes" id="UP000192917">
    <property type="component" value="Unassembled WGS sequence"/>
</dbReference>
<protein>
    <submittedName>
        <fullName evidence="8">Transmembrane secretion effector</fullName>
    </submittedName>
</protein>
<keyword evidence="4 7" id="KW-0812">Transmembrane</keyword>
<evidence type="ECO:0000256" key="1">
    <source>
        <dbReference type="ARBA" id="ARBA00004651"/>
    </source>
</evidence>
<evidence type="ECO:0000313" key="9">
    <source>
        <dbReference type="Proteomes" id="UP000192917"/>
    </source>
</evidence>
<feature type="transmembrane region" description="Helical" evidence="7">
    <location>
        <begin position="12"/>
        <end position="33"/>
    </location>
</feature>
<dbReference type="PANTHER" id="PTHR23513:SF9">
    <property type="entry name" value="ENTEROBACTIN EXPORTER ENTS"/>
    <property type="match status" value="1"/>
</dbReference>
<evidence type="ECO:0000256" key="6">
    <source>
        <dbReference type="ARBA" id="ARBA00023136"/>
    </source>
</evidence>
<feature type="transmembrane region" description="Helical" evidence="7">
    <location>
        <begin position="358"/>
        <end position="383"/>
    </location>
</feature>
<keyword evidence="6 7" id="KW-0472">Membrane</keyword>
<feature type="transmembrane region" description="Helical" evidence="7">
    <location>
        <begin position="275"/>
        <end position="296"/>
    </location>
</feature>
<feature type="transmembrane region" description="Helical" evidence="7">
    <location>
        <begin position="213"/>
        <end position="238"/>
    </location>
</feature>
<feature type="transmembrane region" description="Helical" evidence="7">
    <location>
        <begin position="98"/>
        <end position="115"/>
    </location>
</feature>
<dbReference type="CDD" id="cd06173">
    <property type="entry name" value="MFS_MefA_like"/>
    <property type="match status" value="1"/>
</dbReference>
<feature type="transmembrane region" description="Helical" evidence="7">
    <location>
        <begin position="39"/>
        <end position="60"/>
    </location>
</feature>
<evidence type="ECO:0000256" key="7">
    <source>
        <dbReference type="SAM" id="Phobius"/>
    </source>
</evidence>
<comment type="subcellular location">
    <subcellularLocation>
        <location evidence="1">Cell membrane</location>
        <topology evidence="1">Multi-pass membrane protein</topology>
    </subcellularLocation>
</comment>
<accession>A0A1Y6CMA5</accession>
<dbReference type="Pfam" id="PF05977">
    <property type="entry name" value="MFS_3"/>
    <property type="match status" value="1"/>
</dbReference>
<sequence length="404" mass="42557">MFRHRGFRIYWSARLLTTAAMQFLSVAVGWYVYDLTHDPLDLGLVGLCQFLPFLALFFLTGAAADRFERRRIMAVCIGLQLVCVSAIVALVATRTGSVLPIFGLLVLFGSARAFYGPADRAITPNLVPTEELSTAIAWNSSGWQFVVICGPVVGGLLYGVAPELPFAAAGAFWALALVQVLRIPPVPRATGAAGALSWQTVSAGFRYIWQEKVVLGAITLDLFAVLLGGATALLPAYARDILAVGPTGLGLLRSAPGIGALAMALFLIRRPIRQSAGVLLFVAVGGFGLFTCVFGLSTAPGLSIGALAAIGALDMVSVYVRETLIQVWTPDALRGRVNAVNLVFIGASNELGEFRAGVMAALIGVVPAVVVGGAGTLLVALVASRLFPQLRRVDHLDRPEAEAA</sequence>
<proteinExistence type="predicted"/>
<dbReference type="Gene3D" id="1.20.1250.20">
    <property type="entry name" value="MFS general substrate transporter like domains"/>
    <property type="match status" value="1"/>
</dbReference>
<evidence type="ECO:0000256" key="2">
    <source>
        <dbReference type="ARBA" id="ARBA00022448"/>
    </source>
</evidence>
<evidence type="ECO:0000313" key="8">
    <source>
        <dbReference type="EMBL" id="SMF64250.1"/>
    </source>
</evidence>
<dbReference type="SUPFAM" id="SSF103473">
    <property type="entry name" value="MFS general substrate transporter"/>
    <property type="match status" value="1"/>
</dbReference>
<feature type="transmembrane region" description="Helical" evidence="7">
    <location>
        <begin position="72"/>
        <end position="92"/>
    </location>
</feature>
<keyword evidence="5 7" id="KW-1133">Transmembrane helix</keyword>
<evidence type="ECO:0000256" key="4">
    <source>
        <dbReference type="ARBA" id="ARBA00022692"/>
    </source>
</evidence>
<feature type="transmembrane region" description="Helical" evidence="7">
    <location>
        <begin position="250"/>
        <end position="268"/>
    </location>
</feature>
<dbReference type="EMBL" id="FWZX01000025">
    <property type="protein sequence ID" value="SMF64250.1"/>
    <property type="molecule type" value="Genomic_DNA"/>
</dbReference>
<keyword evidence="2" id="KW-0813">Transport</keyword>
<evidence type="ECO:0000256" key="3">
    <source>
        <dbReference type="ARBA" id="ARBA00022475"/>
    </source>
</evidence>
<organism evidence="8 9">
    <name type="scientific">Tistlia consotensis USBA 355</name>
    <dbReference type="NCBI Taxonomy" id="560819"/>
    <lineage>
        <taxon>Bacteria</taxon>
        <taxon>Pseudomonadati</taxon>
        <taxon>Pseudomonadota</taxon>
        <taxon>Alphaproteobacteria</taxon>
        <taxon>Rhodospirillales</taxon>
        <taxon>Rhodovibrionaceae</taxon>
        <taxon>Tistlia</taxon>
    </lineage>
</organism>
<dbReference type="InterPro" id="IPR010290">
    <property type="entry name" value="TM_effector"/>
</dbReference>
<name>A0A1Y6CMA5_9PROT</name>
<keyword evidence="9" id="KW-1185">Reference proteome</keyword>
<dbReference type="PANTHER" id="PTHR23513">
    <property type="entry name" value="INTEGRAL MEMBRANE EFFLUX PROTEIN-RELATED"/>
    <property type="match status" value="1"/>
</dbReference>
<dbReference type="AlphaFoldDB" id="A0A1Y6CMA5"/>
<gene>
    <name evidence="8" type="ORF">SAMN05428998_12545</name>
</gene>
<dbReference type="GO" id="GO:0005886">
    <property type="term" value="C:plasma membrane"/>
    <property type="evidence" value="ECO:0007669"/>
    <property type="project" value="UniProtKB-SubCell"/>
</dbReference>